<evidence type="ECO:0000256" key="2">
    <source>
        <dbReference type="ARBA" id="ARBA00022737"/>
    </source>
</evidence>
<accession>A0AA86NGY5</accession>
<dbReference type="AlphaFoldDB" id="A0AA86NGY5"/>
<evidence type="ECO:0000256" key="1">
    <source>
        <dbReference type="ARBA" id="ARBA00022614"/>
    </source>
</evidence>
<dbReference type="PANTHER" id="PTHR46652">
    <property type="entry name" value="LEUCINE-RICH REPEAT AND IQ DOMAIN-CONTAINING PROTEIN 1-RELATED"/>
    <property type="match status" value="1"/>
</dbReference>
<protein>
    <submittedName>
        <fullName evidence="3">Uncharacterized protein</fullName>
    </submittedName>
</protein>
<organism evidence="3">
    <name type="scientific">Hexamita inflata</name>
    <dbReference type="NCBI Taxonomy" id="28002"/>
    <lineage>
        <taxon>Eukaryota</taxon>
        <taxon>Metamonada</taxon>
        <taxon>Diplomonadida</taxon>
        <taxon>Hexamitidae</taxon>
        <taxon>Hexamitinae</taxon>
        <taxon>Hexamita</taxon>
    </lineage>
</organism>
<dbReference type="Proteomes" id="UP001642409">
    <property type="component" value="Unassembled WGS sequence"/>
</dbReference>
<dbReference type="EMBL" id="CATOUU010000169">
    <property type="protein sequence ID" value="CAI9918914.1"/>
    <property type="molecule type" value="Genomic_DNA"/>
</dbReference>
<evidence type="ECO:0000313" key="4">
    <source>
        <dbReference type="EMBL" id="CAL6073298.1"/>
    </source>
</evidence>
<dbReference type="InterPro" id="IPR032675">
    <property type="entry name" value="LRR_dom_sf"/>
</dbReference>
<dbReference type="SUPFAM" id="SSF52058">
    <property type="entry name" value="L domain-like"/>
    <property type="match status" value="1"/>
</dbReference>
<dbReference type="PANTHER" id="PTHR46652:SF3">
    <property type="entry name" value="LEUCINE-RICH REPEAT-CONTAINING PROTEIN 9"/>
    <property type="match status" value="1"/>
</dbReference>
<sequence>MANKYQSQVNYNKIEIFNDTGIKDIKFMDKISVECLILNKCTNFNLKRVPTYLLYLTLNDCNISDLEGLQQFQQLKKLELTKNTQIQSVKQVYSLVNLLSLIISNTKLTNLVGIQALSKLKYIDLRDNCIVSVEPLKPLQYIKQLLLDNNQILDMEHLTAMKNYISDWIYYQNEPEDAVLNRYILDTNQKLSLQELKSSFEAKKRRTAELIRDYPAAYDAKMKAKYQSKVNQSGNGCGPYLGISSDLELRDLRFVSELGVTHLELGSCQNAHALRAPANLSAFVHHRSGLKTAKGVERLVGLEYLYLSGNQIVELNIRGLDKLKRLWVKNNKIRDMSAAEYLKAKGCCQTSYEIDGQTQPSQEEIDEARLW</sequence>
<dbReference type="Gene3D" id="3.80.10.10">
    <property type="entry name" value="Ribonuclease Inhibitor"/>
    <property type="match status" value="2"/>
</dbReference>
<reference evidence="3" key="1">
    <citation type="submission" date="2023-06" db="EMBL/GenBank/DDBJ databases">
        <authorList>
            <person name="Kurt Z."/>
        </authorList>
    </citation>
    <scope>NUCLEOTIDE SEQUENCE</scope>
</reference>
<dbReference type="EMBL" id="CAXDID020000300">
    <property type="protein sequence ID" value="CAL6073298.1"/>
    <property type="molecule type" value="Genomic_DNA"/>
</dbReference>
<comment type="caution">
    <text evidence="3">The sequence shown here is derived from an EMBL/GenBank/DDBJ whole genome shotgun (WGS) entry which is preliminary data.</text>
</comment>
<keyword evidence="5" id="KW-1185">Reference proteome</keyword>
<dbReference type="SMART" id="SM00365">
    <property type="entry name" value="LRR_SD22"/>
    <property type="match status" value="2"/>
</dbReference>
<dbReference type="InterPro" id="IPR025875">
    <property type="entry name" value="Leu-rich_rpt_4"/>
</dbReference>
<name>A0AA86NGY5_9EUKA</name>
<reference evidence="4 5" key="2">
    <citation type="submission" date="2024-07" db="EMBL/GenBank/DDBJ databases">
        <authorList>
            <person name="Akdeniz Z."/>
        </authorList>
    </citation>
    <scope>NUCLEOTIDE SEQUENCE [LARGE SCALE GENOMIC DNA]</scope>
</reference>
<keyword evidence="1" id="KW-0433">Leucine-rich repeat</keyword>
<gene>
    <name evidence="4" type="ORF">HINF_LOCUS56036</name>
    <name evidence="3" type="ORF">HINF_LOCUS6559</name>
</gene>
<evidence type="ECO:0000313" key="5">
    <source>
        <dbReference type="Proteomes" id="UP001642409"/>
    </source>
</evidence>
<dbReference type="Pfam" id="PF12799">
    <property type="entry name" value="LRR_4"/>
    <property type="match status" value="1"/>
</dbReference>
<keyword evidence="2" id="KW-0677">Repeat</keyword>
<dbReference type="InterPro" id="IPR050836">
    <property type="entry name" value="SDS22/Internalin_LRR"/>
</dbReference>
<evidence type="ECO:0000313" key="3">
    <source>
        <dbReference type="EMBL" id="CAI9918914.1"/>
    </source>
</evidence>
<proteinExistence type="predicted"/>
<dbReference type="InterPro" id="IPR001611">
    <property type="entry name" value="Leu-rich_rpt"/>
</dbReference>
<dbReference type="PROSITE" id="PS51450">
    <property type="entry name" value="LRR"/>
    <property type="match status" value="2"/>
</dbReference>